<dbReference type="GO" id="GO:0031501">
    <property type="term" value="C:mannosyltransferase complex"/>
    <property type="evidence" value="ECO:0007669"/>
    <property type="project" value="TreeGrafter"/>
</dbReference>
<dbReference type="PANTHER" id="PTHR12468:SF2">
    <property type="entry name" value="GPI MANNOSYLTRANSFERASE 2"/>
    <property type="match status" value="1"/>
</dbReference>
<dbReference type="Proteomes" id="UP000198923">
    <property type="component" value="Unassembled WGS sequence"/>
</dbReference>
<evidence type="ECO:0000256" key="9">
    <source>
        <dbReference type="ARBA" id="ARBA00023136"/>
    </source>
</evidence>
<proteinExistence type="predicted"/>
<dbReference type="EMBL" id="FNCN01000021">
    <property type="protein sequence ID" value="SDH72674.1"/>
    <property type="molecule type" value="Genomic_DNA"/>
</dbReference>
<dbReference type="OrthoDB" id="151635at2"/>
<protein>
    <submittedName>
        <fullName evidence="12">Mannosyltransferase (PIG-V)</fullName>
    </submittedName>
</protein>
<evidence type="ECO:0000313" key="13">
    <source>
        <dbReference type="Proteomes" id="UP000198923"/>
    </source>
</evidence>
<keyword evidence="9 11" id="KW-0472">Membrane</keyword>
<feature type="transmembrane region" description="Helical" evidence="11">
    <location>
        <begin position="321"/>
        <end position="342"/>
    </location>
</feature>
<reference evidence="12 13" key="1">
    <citation type="submission" date="2016-10" db="EMBL/GenBank/DDBJ databases">
        <authorList>
            <person name="de Groot N.N."/>
        </authorList>
    </citation>
    <scope>NUCLEOTIDE SEQUENCE [LARGE SCALE GENOMIC DNA]</scope>
    <source>
        <strain evidence="12 13">CPCC 201354</strain>
    </source>
</reference>
<feature type="transmembrane region" description="Helical" evidence="11">
    <location>
        <begin position="86"/>
        <end position="108"/>
    </location>
</feature>
<dbReference type="AlphaFoldDB" id="A0A1G8ES43"/>
<keyword evidence="5 12" id="KW-0808">Transferase</keyword>
<dbReference type="STRING" id="504805.SAMN05421505_12131"/>
<comment type="pathway">
    <text evidence="2">Glycolipid biosynthesis; glycosylphosphatidylinositol-anchor biosynthesis.</text>
</comment>
<evidence type="ECO:0000256" key="3">
    <source>
        <dbReference type="ARBA" id="ARBA00022502"/>
    </source>
</evidence>
<evidence type="ECO:0000256" key="5">
    <source>
        <dbReference type="ARBA" id="ARBA00022679"/>
    </source>
</evidence>
<evidence type="ECO:0000313" key="12">
    <source>
        <dbReference type="EMBL" id="SDH72674.1"/>
    </source>
</evidence>
<dbReference type="InterPro" id="IPR007315">
    <property type="entry name" value="PIG-V/Gpi18"/>
</dbReference>
<keyword evidence="8 11" id="KW-1133">Transmembrane helix</keyword>
<evidence type="ECO:0000256" key="11">
    <source>
        <dbReference type="SAM" id="Phobius"/>
    </source>
</evidence>
<evidence type="ECO:0000256" key="8">
    <source>
        <dbReference type="ARBA" id="ARBA00022989"/>
    </source>
</evidence>
<feature type="region of interest" description="Disordered" evidence="10">
    <location>
        <begin position="230"/>
        <end position="256"/>
    </location>
</feature>
<dbReference type="GO" id="GO:0000009">
    <property type="term" value="F:alpha-1,6-mannosyltransferase activity"/>
    <property type="evidence" value="ECO:0007669"/>
    <property type="project" value="InterPro"/>
</dbReference>
<dbReference type="PANTHER" id="PTHR12468">
    <property type="entry name" value="GPI MANNOSYLTRANSFERASE 2"/>
    <property type="match status" value="1"/>
</dbReference>
<dbReference type="GO" id="GO:0004376">
    <property type="term" value="F:GPI mannosyltransferase activity"/>
    <property type="evidence" value="ECO:0007669"/>
    <property type="project" value="InterPro"/>
</dbReference>
<keyword evidence="7" id="KW-0256">Endoplasmic reticulum</keyword>
<feature type="compositionally biased region" description="Gly residues" evidence="10">
    <location>
        <begin position="233"/>
        <end position="243"/>
    </location>
</feature>
<evidence type="ECO:0000256" key="10">
    <source>
        <dbReference type="SAM" id="MobiDB-lite"/>
    </source>
</evidence>
<keyword evidence="13" id="KW-1185">Reference proteome</keyword>
<evidence type="ECO:0000256" key="4">
    <source>
        <dbReference type="ARBA" id="ARBA00022676"/>
    </source>
</evidence>
<organism evidence="12 13">
    <name type="scientific">Sinosporangium album</name>
    <dbReference type="NCBI Taxonomy" id="504805"/>
    <lineage>
        <taxon>Bacteria</taxon>
        <taxon>Bacillati</taxon>
        <taxon>Actinomycetota</taxon>
        <taxon>Actinomycetes</taxon>
        <taxon>Streptosporangiales</taxon>
        <taxon>Streptosporangiaceae</taxon>
        <taxon>Sinosporangium</taxon>
    </lineage>
</organism>
<name>A0A1G8ES43_9ACTN</name>
<keyword evidence="6 11" id="KW-0812">Transmembrane</keyword>
<feature type="compositionally biased region" description="Low complexity" evidence="10">
    <location>
        <begin position="244"/>
        <end position="254"/>
    </location>
</feature>
<comment type="subcellular location">
    <subcellularLocation>
        <location evidence="1">Endoplasmic reticulum membrane</location>
        <topology evidence="1">Multi-pass membrane protein</topology>
    </subcellularLocation>
</comment>
<keyword evidence="4 12" id="KW-0328">Glycosyltransferase</keyword>
<dbReference type="UniPathway" id="UPA00196"/>
<keyword evidence="3" id="KW-0337">GPI-anchor biosynthesis</keyword>
<feature type="transmembrane region" description="Helical" evidence="11">
    <location>
        <begin position="120"/>
        <end position="153"/>
    </location>
</feature>
<gene>
    <name evidence="12" type="ORF">SAMN05421505_12131</name>
</gene>
<feature type="transmembrane region" description="Helical" evidence="11">
    <location>
        <begin position="159"/>
        <end position="185"/>
    </location>
</feature>
<dbReference type="GO" id="GO:0016020">
    <property type="term" value="C:membrane"/>
    <property type="evidence" value="ECO:0007669"/>
    <property type="project" value="GOC"/>
</dbReference>
<evidence type="ECO:0000256" key="2">
    <source>
        <dbReference type="ARBA" id="ARBA00004687"/>
    </source>
</evidence>
<evidence type="ECO:0000256" key="6">
    <source>
        <dbReference type="ARBA" id="ARBA00022692"/>
    </source>
</evidence>
<accession>A0A1G8ES43</accession>
<feature type="transmembrane region" description="Helical" evidence="11">
    <location>
        <begin position="9"/>
        <end position="32"/>
    </location>
</feature>
<sequence>MNNRDLPALIIWIASRLGILLTVTLGVALLAAGGASPPLLEGLHHWDVRKLEWIAAHGYGSDPASPAFFPGQPLALRVVGFAVPNLTVAGVVLSFVAGAVAVVALSRLADREGGEGTGPVAVLALVLAPTAVFLFVGYSEALFLAFAIPAWLAARQRRWMWAGLLGAGASCVRITGLFLALALIVEFFTARPRRAGAEARTWRGAAAPRLSRRAGRSAGGTRLLESPVTRRAGTGGRMGGAAGSAGSHRSPGSSGERDAGWLAVPFLPLVAYSVYQFVRTGDWLAWHHAQEAGWGRHLVWPWESFLTTVRSAFLMDNKFTWAFRMELVAAAVGLAFVLWLLYRRRWSEFVYTGSQLGALLVSSYYLSIPRTLLLWWPMWIALACACRRHSWLLWVYGLVAGPLMVVNALAFLHGVWAG</sequence>
<evidence type="ECO:0000256" key="7">
    <source>
        <dbReference type="ARBA" id="ARBA00022824"/>
    </source>
</evidence>
<evidence type="ECO:0000256" key="1">
    <source>
        <dbReference type="ARBA" id="ARBA00004477"/>
    </source>
</evidence>
<dbReference type="RefSeq" id="WP_093172412.1">
    <property type="nucleotide sequence ID" value="NZ_FNCN01000021.1"/>
</dbReference>
<dbReference type="GO" id="GO:0006506">
    <property type="term" value="P:GPI anchor biosynthetic process"/>
    <property type="evidence" value="ECO:0007669"/>
    <property type="project" value="UniProtKB-UniPathway"/>
</dbReference>
<feature type="transmembrane region" description="Helical" evidence="11">
    <location>
        <begin position="394"/>
        <end position="416"/>
    </location>
</feature>
<dbReference type="Pfam" id="PF04188">
    <property type="entry name" value="Mannosyl_trans2"/>
    <property type="match status" value="1"/>
</dbReference>